<dbReference type="Gene3D" id="3.20.20.300">
    <property type="entry name" value="Glycoside hydrolase, family 3, N-terminal domain"/>
    <property type="match status" value="1"/>
</dbReference>
<dbReference type="GO" id="GO:0008422">
    <property type="term" value="F:beta-glucosidase activity"/>
    <property type="evidence" value="ECO:0007669"/>
    <property type="project" value="TreeGrafter"/>
</dbReference>
<proteinExistence type="predicted"/>
<dbReference type="InterPro" id="IPR036962">
    <property type="entry name" value="Glyco_hydro_3_N_sf"/>
</dbReference>
<name>A0A060CDK5_9GAMM</name>
<dbReference type="InterPro" id="IPR001764">
    <property type="entry name" value="Glyco_hydro_3_N"/>
</dbReference>
<dbReference type="SUPFAM" id="SSF51445">
    <property type="entry name" value="(Trans)glycosidases"/>
    <property type="match status" value="1"/>
</dbReference>
<dbReference type="InterPro" id="IPR017853">
    <property type="entry name" value="GH"/>
</dbReference>
<dbReference type="PANTHER" id="PTHR30620">
    <property type="entry name" value="PERIPLASMIC BETA-GLUCOSIDASE-RELATED"/>
    <property type="match status" value="1"/>
</dbReference>
<evidence type="ECO:0000256" key="1">
    <source>
        <dbReference type="ARBA" id="ARBA00022801"/>
    </source>
</evidence>
<sequence>MHSPGYPAAIGAGVQTVMASFSSWNGEKHHGNHYLLTDILKERMGFDGLVVGDWNGHGQVPGCTNDSCPQANQTPV</sequence>
<accession>A0A060CDK5</accession>
<evidence type="ECO:0000259" key="2">
    <source>
        <dbReference type="Pfam" id="PF00933"/>
    </source>
</evidence>
<protein>
    <submittedName>
        <fullName evidence="3">Glyco_hydro_3</fullName>
    </submittedName>
</protein>
<keyword evidence="1" id="KW-0378">Hydrolase</keyword>
<organism evidence="3">
    <name type="scientific">uncultured Cellvibrio sp</name>
    <dbReference type="NCBI Taxonomy" id="174586"/>
    <lineage>
        <taxon>Bacteria</taxon>
        <taxon>Pseudomonadati</taxon>
        <taxon>Pseudomonadota</taxon>
        <taxon>Gammaproteobacteria</taxon>
        <taxon>Cellvibrionales</taxon>
        <taxon>Cellvibrionaceae</taxon>
        <taxon>Cellvibrio</taxon>
        <taxon>environmental samples</taxon>
    </lineage>
</organism>
<dbReference type="EMBL" id="KF123801">
    <property type="protein sequence ID" value="AIA91110.1"/>
    <property type="molecule type" value="Genomic_DNA"/>
</dbReference>
<feature type="domain" description="Glycoside hydrolase family 3 N-terminal" evidence="2">
    <location>
        <begin position="4"/>
        <end position="71"/>
    </location>
</feature>
<reference evidence="3" key="1">
    <citation type="journal article" date="2013" name="Environ. Microbiol.">
        <title>Seasonally variable intestinal metagenomes of the red palm weevil (Rhynchophorus ferrugineus).</title>
        <authorList>
            <person name="Jia S."/>
            <person name="Zhang X."/>
            <person name="Zhang G."/>
            <person name="Yin A."/>
            <person name="Zhang S."/>
            <person name="Li F."/>
            <person name="Wang L."/>
            <person name="Zhao D."/>
            <person name="Yun Q."/>
            <person name="Tala"/>
            <person name="Wang J."/>
            <person name="Sun G."/>
            <person name="Baabdullah M."/>
            <person name="Yu X."/>
            <person name="Hu S."/>
            <person name="Al-Mssallem I.S."/>
            <person name="Yu J."/>
        </authorList>
    </citation>
    <scope>NUCLEOTIDE SEQUENCE</scope>
</reference>
<dbReference type="Pfam" id="PF00933">
    <property type="entry name" value="Glyco_hydro_3"/>
    <property type="match status" value="1"/>
</dbReference>
<dbReference type="GO" id="GO:0009251">
    <property type="term" value="P:glucan catabolic process"/>
    <property type="evidence" value="ECO:0007669"/>
    <property type="project" value="TreeGrafter"/>
</dbReference>
<dbReference type="AlphaFoldDB" id="A0A060CDK5"/>
<dbReference type="InterPro" id="IPR051915">
    <property type="entry name" value="Cellulose_Degrad_GH3"/>
</dbReference>
<dbReference type="PANTHER" id="PTHR30620:SF77">
    <property type="entry name" value="LYSOSOMAL BETA GLUCOSIDASE-LIKE"/>
    <property type="match status" value="1"/>
</dbReference>
<evidence type="ECO:0000313" key="3">
    <source>
        <dbReference type="EMBL" id="AIA91110.1"/>
    </source>
</evidence>